<dbReference type="SUPFAM" id="SSF50911">
    <property type="entry name" value="Mannose 6-phosphate receptor domain"/>
    <property type="match status" value="1"/>
</dbReference>
<dbReference type="Proteomes" id="UP000593566">
    <property type="component" value="Unassembled WGS sequence"/>
</dbReference>
<feature type="chain" id="PRO_5034410229" description="MRH domain-containing protein" evidence="11">
    <location>
        <begin position="21"/>
        <end position="532"/>
    </location>
</feature>
<keyword evidence="5 10" id="KW-1133">Transmembrane helix</keyword>
<feature type="compositionally biased region" description="Low complexity" evidence="9">
    <location>
        <begin position="459"/>
        <end position="471"/>
    </location>
</feature>
<protein>
    <recommendedName>
        <fullName evidence="12">MRH domain-containing protein</fullName>
    </recommendedName>
</protein>
<dbReference type="InterPro" id="IPR028927">
    <property type="entry name" value="Man-6-P_rcpt"/>
</dbReference>
<feature type="signal peptide" evidence="11">
    <location>
        <begin position="1"/>
        <end position="20"/>
    </location>
</feature>
<evidence type="ECO:0000256" key="4">
    <source>
        <dbReference type="ARBA" id="ARBA00022729"/>
    </source>
</evidence>
<keyword evidence="6 10" id="KW-0472">Membrane</keyword>
<evidence type="ECO:0000256" key="1">
    <source>
        <dbReference type="ARBA" id="ARBA00004308"/>
    </source>
</evidence>
<feature type="compositionally biased region" description="Basic residues" evidence="9">
    <location>
        <begin position="509"/>
        <end position="518"/>
    </location>
</feature>
<feature type="domain" description="MRH" evidence="12">
    <location>
        <begin position="27"/>
        <end position="227"/>
    </location>
</feature>
<dbReference type="GeneID" id="59329301"/>
<feature type="transmembrane region" description="Helical" evidence="10">
    <location>
        <begin position="235"/>
        <end position="254"/>
    </location>
</feature>
<evidence type="ECO:0000256" key="7">
    <source>
        <dbReference type="ARBA" id="ARBA00023157"/>
    </source>
</evidence>
<evidence type="ECO:0000259" key="12">
    <source>
        <dbReference type="PROSITE" id="PS51914"/>
    </source>
</evidence>
<organism evidence="13 14">
    <name type="scientific">Letharia lupina</name>
    <dbReference type="NCBI Taxonomy" id="560253"/>
    <lineage>
        <taxon>Eukaryota</taxon>
        <taxon>Fungi</taxon>
        <taxon>Dikarya</taxon>
        <taxon>Ascomycota</taxon>
        <taxon>Pezizomycotina</taxon>
        <taxon>Lecanoromycetes</taxon>
        <taxon>OSLEUM clade</taxon>
        <taxon>Lecanoromycetidae</taxon>
        <taxon>Lecanorales</taxon>
        <taxon>Lecanorineae</taxon>
        <taxon>Parmeliaceae</taxon>
        <taxon>Letharia</taxon>
    </lineage>
</organism>
<dbReference type="InterPro" id="IPR044865">
    <property type="entry name" value="MRH_dom"/>
</dbReference>
<sequence>MRPKLPAALLPLLLSSTTLAADLKETKPCTVYNPSNGNTYDLNTITVQPLIDHKKAHKDDRIESWHARGYDYDTNFTMNFCAPVIEAMEDVVGVEEPLWKNVSAFYTVGKKTYSMGQASTEPFFRGRKLVLNYTDGSPCESNSDRLLPRKLNVPDDDDDDDEDDWDDDRKGHKGSKTKEPVRRKSTLISFTCDRDSLAPKVHLSFIGSDPDECTFFFEARSMAACGGVSEAQQTLGPGGVFGVIALIAAAVYLLGGIAYQRTVMHQRGWRQLPNYTLWAGMFGFISDIFVILTSSCARFIPRRRGYNQLPTSSRGRDAEANGLMDQTSRTMCIVYYAQQPVCDCVYVSGTVVLCSLFTGLADNRNRTAFSPKLLTGHCRDLDLFFNGVDYMSVDMKHYDIVPNGLDCPELETCEATGQTGRCPLCDSRGVLKFLKAKGIEYTSVRVKAARDLRDRAAEGVAEGAGKKAAGKSVERSVGESADRPVGRSREKGGVVDKANRARKMVERGRKAREGKRARTGLAESTLASMGWD</sequence>
<dbReference type="EMBL" id="JACCJB010000011">
    <property type="protein sequence ID" value="KAF6222832.1"/>
    <property type="molecule type" value="Genomic_DNA"/>
</dbReference>
<keyword evidence="14" id="KW-1185">Reference proteome</keyword>
<evidence type="ECO:0000256" key="8">
    <source>
        <dbReference type="ARBA" id="ARBA00023180"/>
    </source>
</evidence>
<comment type="caution">
    <text evidence="13">The sequence shown here is derived from an EMBL/GenBank/DDBJ whole genome shotgun (WGS) entry which is preliminary data.</text>
</comment>
<comment type="subcellular location">
    <subcellularLocation>
        <location evidence="1">Endomembrane system</location>
    </subcellularLocation>
</comment>
<accession>A0A8H6FBZ9</accession>
<keyword evidence="3 10" id="KW-0812">Transmembrane</keyword>
<gene>
    <name evidence="13" type="ORF">HO133_000883</name>
</gene>
<dbReference type="RefSeq" id="XP_037152178.1">
    <property type="nucleotide sequence ID" value="XM_037291816.1"/>
</dbReference>
<dbReference type="InterPro" id="IPR009011">
    <property type="entry name" value="Man6P_isomerase_rcpt-bd_dom_sf"/>
</dbReference>
<keyword evidence="8" id="KW-0325">Glycoprotein</keyword>
<feature type="compositionally biased region" description="Acidic residues" evidence="9">
    <location>
        <begin position="154"/>
        <end position="166"/>
    </location>
</feature>
<keyword evidence="2" id="KW-0813">Transport</keyword>
<proteinExistence type="predicted"/>
<dbReference type="AlphaFoldDB" id="A0A8H6FBZ9"/>
<evidence type="ECO:0000256" key="5">
    <source>
        <dbReference type="ARBA" id="ARBA00022989"/>
    </source>
</evidence>
<dbReference type="GO" id="GO:0000139">
    <property type="term" value="C:Golgi membrane"/>
    <property type="evidence" value="ECO:0007669"/>
    <property type="project" value="UniProtKB-SubCell"/>
</dbReference>
<feature type="transmembrane region" description="Helical" evidence="10">
    <location>
        <begin position="275"/>
        <end position="294"/>
    </location>
</feature>
<dbReference type="GO" id="GO:0007034">
    <property type="term" value="P:vacuolar transport"/>
    <property type="evidence" value="ECO:0007669"/>
    <property type="project" value="TreeGrafter"/>
</dbReference>
<evidence type="ECO:0000256" key="6">
    <source>
        <dbReference type="ARBA" id="ARBA00023136"/>
    </source>
</evidence>
<dbReference type="PANTHER" id="PTHR15071:SF0">
    <property type="entry name" value="MANNOSE 6-PHOSPHATE RECEPTOR-LIKE PROTEIN 1"/>
    <property type="match status" value="1"/>
</dbReference>
<dbReference type="GO" id="GO:0005770">
    <property type="term" value="C:late endosome"/>
    <property type="evidence" value="ECO:0007669"/>
    <property type="project" value="TreeGrafter"/>
</dbReference>
<evidence type="ECO:0000256" key="3">
    <source>
        <dbReference type="ARBA" id="ARBA00022692"/>
    </source>
</evidence>
<evidence type="ECO:0000256" key="2">
    <source>
        <dbReference type="ARBA" id="ARBA00022448"/>
    </source>
</evidence>
<dbReference type="Gene3D" id="2.70.130.10">
    <property type="entry name" value="Mannose-6-phosphate receptor binding domain"/>
    <property type="match status" value="1"/>
</dbReference>
<evidence type="ECO:0000256" key="10">
    <source>
        <dbReference type="SAM" id="Phobius"/>
    </source>
</evidence>
<keyword evidence="4 11" id="KW-0732">Signal</keyword>
<dbReference type="PANTHER" id="PTHR15071">
    <property type="entry name" value="MANNOSE-6-PHOSPHATE RECEPTOR FAMILY MEMBER"/>
    <property type="match status" value="1"/>
</dbReference>
<dbReference type="GO" id="GO:0010008">
    <property type="term" value="C:endosome membrane"/>
    <property type="evidence" value="ECO:0007669"/>
    <property type="project" value="UniProtKB-SubCell"/>
</dbReference>
<keyword evidence="7" id="KW-1015">Disulfide bond</keyword>
<feature type="region of interest" description="Disordered" evidence="9">
    <location>
        <begin position="137"/>
        <end position="180"/>
    </location>
</feature>
<dbReference type="Pfam" id="PF02157">
    <property type="entry name" value="Man-6-P_recep"/>
    <property type="match status" value="1"/>
</dbReference>
<evidence type="ECO:0000313" key="13">
    <source>
        <dbReference type="EMBL" id="KAF6222832.1"/>
    </source>
</evidence>
<reference evidence="13 14" key="1">
    <citation type="journal article" date="2020" name="Genomics">
        <title>Complete, high-quality genomes from long-read metagenomic sequencing of two wolf lichen thalli reveals enigmatic genome architecture.</title>
        <authorList>
            <person name="McKenzie S.K."/>
            <person name="Walston R.F."/>
            <person name="Allen J.L."/>
        </authorList>
    </citation>
    <scope>NUCLEOTIDE SEQUENCE [LARGE SCALE GENOMIC DNA]</scope>
    <source>
        <strain evidence="13">WasteWater1</strain>
    </source>
</reference>
<name>A0A8H6FBZ9_9LECA</name>
<evidence type="ECO:0000256" key="9">
    <source>
        <dbReference type="SAM" id="MobiDB-lite"/>
    </source>
</evidence>
<evidence type="ECO:0000313" key="14">
    <source>
        <dbReference type="Proteomes" id="UP000593566"/>
    </source>
</evidence>
<dbReference type="PROSITE" id="PS51914">
    <property type="entry name" value="MRH"/>
    <property type="match status" value="1"/>
</dbReference>
<feature type="region of interest" description="Disordered" evidence="9">
    <location>
        <begin position="459"/>
        <end position="532"/>
    </location>
</feature>
<feature type="compositionally biased region" description="Basic and acidic residues" evidence="9">
    <location>
        <begin position="472"/>
        <end position="508"/>
    </location>
</feature>
<evidence type="ECO:0000256" key="11">
    <source>
        <dbReference type="SAM" id="SignalP"/>
    </source>
</evidence>